<protein>
    <submittedName>
        <fullName evidence="5">Sec-independent protein translocase protein TatC</fullName>
    </submittedName>
</protein>
<evidence type="ECO:0000256" key="3">
    <source>
        <dbReference type="ARBA" id="ARBA00022723"/>
    </source>
</evidence>
<keyword evidence="2" id="KW-0349">Heme</keyword>
<sequence>MNDPICSSPPDEGAIPPEPAVDAAAEAQIVAMVHRFYDLCLADDLLGPMFRAEIPELEPHMAIVADFWSHALLGTQRYQRGTPYSHHTHLRVEEAHFDRWMAFFSQAVGEVLPPDLADKAMKRAAHMTISFRMGLLPLPEPGART</sequence>
<dbReference type="SUPFAM" id="SSF46458">
    <property type="entry name" value="Globin-like"/>
    <property type="match status" value="1"/>
</dbReference>
<dbReference type="HOGENOM" id="CLU_104957_4_1_5"/>
<dbReference type="Pfam" id="PF01152">
    <property type="entry name" value="Bac_globin"/>
    <property type="match status" value="1"/>
</dbReference>
<gene>
    <name evidence="5" type="ORF">Y88_0004</name>
</gene>
<dbReference type="AlphaFoldDB" id="F1Z4V7"/>
<comment type="caution">
    <text evidence="5">The sequence shown here is derived from an EMBL/GenBank/DDBJ whole genome shotgun (WGS) entry which is preliminary data.</text>
</comment>
<evidence type="ECO:0000256" key="1">
    <source>
        <dbReference type="ARBA" id="ARBA00022448"/>
    </source>
</evidence>
<evidence type="ECO:0000313" key="6">
    <source>
        <dbReference type="Proteomes" id="UP000004728"/>
    </source>
</evidence>
<dbReference type="eggNOG" id="COG2346">
    <property type="taxonomic scope" value="Bacteria"/>
</dbReference>
<dbReference type="GO" id="GO:0019825">
    <property type="term" value="F:oxygen binding"/>
    <property type="evidence" value="ECO:0007669"/>
    <property type="project" value="InterPro"/>
</dbReference>
<keyword evidence="3" id="KW-0479">Metal-binding</keyword>
<keyword evidence="4" id="KW-0408">Iron</keyword>
<dbReference type="GO" id="GO:0020037">
    <property type="term" value="F:heme binding"/>
    <property type="evidence" value="ECO:0007669"/>
    <property type="project" value="InterPro"/>
</dbReference>
<keyword evidence="6" id="KW-1185">Reference proteome</keyword>
<evidence type="ECO:0000256" key="4">
    <source>
        <dbReference type="ARBA" id="ARBA00023004"/>
    </source>
</evidence>
<dbReference type="CDD" id="cd08916">
    <property type="entry name" value="TrHb3_P"/>
    <property type="match status" value="1"/>
</dbReference>
<reference evidence="5 6" key="1">
    <citation type="journal article" date="2012" name="J. Bacteriol.">
        <title>Draft Genome Sequence of Novosphingobium nitrogenifigens Y88T.</title>
        <authorList>
            <person name="Strabala T.J."/>
            <person name="Macdonald L."/>
            <person name="Liu V."/>
            <person name="Smit A.M."/>
        </authorList>
    </citation>
    <scope>NUCLEOTIDE SEQUENCE [LARGE SCALE GENOMIC DNA]</scope>
    <source>
        <strain evidence="5 6">DSM 19370</strain>
    </source>
</reference>
<evidence type="ECO:0000313" key="5">
    <source>
        <dbReference type="EMBL" id="EGD60356.1"/>
    </source>
</evidence>
<dbReference type="EMBL" id="AEWJ01000022">
    <property type="protein sequence ID" value="EGD60356.1"/>
    <property type="molecule type" value="Genomic_DNA"/>
</dbReference>
<dbReference type="GO" id="GO:0046872">
    <property type="term" value="F:metal ion binding"/>
    <property type="evidence" value="ECO:0007669"/>
    <property type="project" value="UniProtKB-KW"/>
</dbReference>
<dbReference type="InterPro" id="IPR009050">
    <property type="entry name" value="Globin-like_sf"/>
</dbReference>
<dbReference type="STRING" id="983920.Y88_0004"/>
<dbReference type="Proteomes" id="UP000004728">
    <property type="component" value="Unassembled WGS sequence"/>
</dbReference>
<keyword evidence="1" id="KW-0813">Transport</keyword>
<dbReference type="Gene3D" id="1.10.490.10">
    <property type="entry name" value="Globins"/>
    <property type="match status" value="1"/>
</dbReference>
<dbReference type="RefSeq" id="WP_008065006.1">
    <property type="nucleotide sequence ID" value="NZ_AQWK01000016.1"/>
</dbReference>
<accession>F1Z4V7</accession>
<evidence type="ECO:0000256" key="2">
    <source>
        <dbReference type="ARBA" id="ARBA00022617"/>
    </source>
</evidence>
<organism evidence="5 6">
    <name type="scientific">Novosphingobium nitrogenifigens DSM 19370</name>
    <dbReference type="NCBI Taxonomy" id="983920"/>
    <lineage>
        <taxon>Bacteria</taxon>
        <taxon>Pseudomonadati</taxon>
        <taxon>Pseudomonadota</taxon>
        <taxon>Alphaproteobacteria</taxon>
        <taxon>Sphingomonadales</taxon>
        <taxon>Sphingomonadaceae</taxon>
        <taxon>Novosphingobium</taxon>
    </lineage>
</organism>
<dbReference type="InParanoid" id="F1Z4V7"/>
<dbReference type="OrthoDB" id="25954at2"/>
<name>F1Z4V7_9SPHN</name>
<dbReference type="InterPro" id="IPR012292">
    <property type="entry name" value="Globin/Proto"/>
</dbReference>
<dbReference type="InterPro" id="IPR001486">
    <property type="entry name" value="Hemoglobin_trunc"/>
</dbReference>
<proteinExistence type="predicted"/>